<evidence type="ECO:0000313" key="4">
    <source>
        <dbReference type="Proteomes" id="UP000245680"/>
    </source>
</evidence>
<evidence type="ECO:0000313" key="3">
    <source>
        <dbReference type="EMBL" id="PWR04233.1"/>
    </source>
</evidence>
<dbReference type="InterPro" id="IPR000868">
    <property type="entry name" value="Isochorismatase-like_dom"/>
</dbReference>
<evidence type="ECO:0000256" key="1">
    <source>
        <dbReference type="ARBA" id="ARBA00022801"/>
    </source>
</evidence>
<dbReference type="Pfam" id="PF00857">
    <property type="entry name" value="Isochorismatase"/>
    <property type="match status" value="1"/>
</dbReference>
<dbReference type="Proteomes" id="UP000245680">
    <property type="component" value="Unassembled WGS sequence"/>
</dbReference>
<dbReference type="GO" id="GO:0016787">
    <property type="term" value="F:hydrolase activity"/>
    <property type="evidence" value="ECO:0007669"/>
    <property type="project" value="UniProtKB-KW"/>
</dbReference>
<dbReference type="CDD" id="cd00431">
    <property type="entry name" value="cysteine_hydrolases"/>
    <property type="match status" value="1"/>
</dbReference>
<dbReference type="RefSeq" id="WP_109810134.1">
    <property type="nucleotide sequence ID" value="NZ_QGKU01000008.1"/>
</dbReference>
<dbReference type="InterPro" id="IPR050272">
    <property type="entry name" value="Isochorismatase-like_hydrls"/>
</dbReference>
<keyword evidence="1" id="KW-0378">Hydrolase</keyword>
<reference evidence="3 4" key="1">
    <citation type="submission" date="2018-05" db="EMBL/GenBank/DDBJ databases">
        <title>Rhodobacteraceae gen. nov., sp. nov. isolated from sea water.</title>
        <authorList>
            <person name="Ren Y."/>
        </authorList>
    </citation>
    <scope>NUCLEOTIDE SEQUENCE [LARGE SCALE GENOMIC DNA]</scope>
    <source>
        <strain evidence="3 4">TG-679</strain>
    </source>
</reference>
<dbReference type="EMBL" id="QGKU01000008">
    <property type="protein sequence ID" value="PWR04233.1"/>
    <property type="molecule type" value="Genomic_DNA"/>
</dbReference>
<feature type="domain" description="Isochorismatase-like" evidence="2">
    <location>
        <begin position="45"/>
        <end position="231"/>
    </location>
</feature>
<protein>
    <submittedName>
        <fullName evidence="3">Isochorismatase</fullName>
    </submittedName>
</protein>
<dbReference type="PANTHER" id="PTHR43540:SF9">
    <property type="entry name" value="FAMILY HYDROLASE, PUTATIVE (AFU_ORTHOLOGUE AFUA_2G08700)-RELATED"/>
    <property type="match status" value="1"/>
</dbReference>
<dbReference type="OrthoDB" id="8477867at2"/>
<dbReference type="Gene3D" id="3.40.50.850">
    <property type="entry name" value="Isochorismatase-like"/>
    <property type="match status" value="1"/>
</dbReference>
<organism evidence="3 4">
    <name type="scientific">Meridianimarinicoccus roseus</name>
    <dbReference type="NCBI Taxonomy" id="2072018"/>
    <lineage>
        <taxon>Bacteria</taxon>
        <taxon>Pseudomonadati</taxon>
        <taxon>Pseudomonadota</taxon>
        <taxon>Alphaproteobacteria</taxon>
        <taxon>Rhodobacterales</taxon>
        <taxon>Paracoccaceae</taxon>
        <taxon>Meridianimarinicoccus</taxon>
    </lineage>
</organism>
<dbReference type="SUPFAM" id="SSF52499">
    <property type="entry name" value="Isochorismatase-like hydrolases"/>
    <property type="match status" value="1"/>
</dbReference>
<proteinExistence type="predicted"/>
<sequence>MAGDKRPDRWSREGEAISLMRPPRVPRPIRFDAQPAPLTVDLSRAALVVVDMQNDFLDPDGWFATVRGADTSGLLGIVPRINALSAAFRDRGAQVIHLNWGIRADLANLPANVVDKGSSCGAAPGYGDTIPSGDVLVQGKWGACSVPAIDVLDGDLKVFKHRLSGFRDNELEAILRRRDIATVFYVGVNLDRCVFATLADGCFQGFDAVLVEDATDTVSPPHVTDAILYLVRLLYGFTTKSDALLGAFQSPTDTGATT</sequence>
<dbReference type="AlphaFoldDB" id="A0A2V2LS07"/>
<evidence type="ECO:0000259" key="2">
    <source>
        <dbReference type="Pfam" id="PF00857"/>
    </source>
</evidence>
<dbReference type="InterPro" id="IPR036380">
    <property type="entry name" value="Isochorismatase-like_sf"/>
</dbReference>
<gene>
    <name evidence="3" type="ORF">DKT77_02295</name>
</gene>
<accession>A0A2V2LS07</accession>
<name>A0A2V2LS07_9RHOB</name>
<keyword evidence="4" id="KW-1185">Reference proteome</keyword>
<dbReference type="PANTHER" id="PTHR43540">
    <property type="entry name" value="PEROXYUREIDOACRYLATE/UREIDOACRYLATE AMIDOHYDROLASE-RELATED"/>
    <property type="match status" value="1"/>
</dbReference>
<comment type="caution">
    <text evidence="3">The sequence shown here is derived from an EMBL/GenBank/DDBJ whole genome shotgun (WGS) entry which is preliminary data.</text>
</comment>